<dbReference type="InterPro" id="IPR004583">
    <property type="entry name" value="DNA_repair_Rad4"/>
</dbReference>
<keyword evidence="12" id="KW-1185">Reference proteome</keyword>
<dbReference type="Gene3D" id="2.20.20.110">
    <property type="entry name" value="Rad4, beta-hairpin domain BHD1"/>
    <property type="match status" value="1"/>
</dbReference>
<evidence type="ECO:0000256" key="2">
    <source>
        <dbReference type="ARBA" id="ARBA00009525"/>
    </source>
</evidence>
<keyword evidence="4" id="KW-0238">DNA-binding</keyword>
<dbReference type="InterPro" id="IPR036985">
    <property type="entry name" value="Transglutaminase-like_sf"/>
</dbReference>
<dbReference type="KEGG" id="zmk:HG535_0B02760"/>
<evidence type="ECO:0000256" key="1">
    <source>
        <dbReference type="ARBA" id="ARBA00004123"/>
    </source>
</evidence>
<comment type="similarity">
    <text evidence="2">Belongs to the XPC family.</text>
</comment>
<keyword evidence="6" id="KW-0539">Nucleus</keyword>
<dbReference type="InterPro" id="IPR018326">
    <property type="entry name" value="Rad4_beta-hairpin_dom1"/>
</dbReference>
<dbReference type="Pfam" id="PF10405">
    <property type="entry name" value="BHD_3"/>
    <property type="match status" value="1"/>
</dbReference>
<feature type="domain" description="Rad4 beta-hairpin" evidence="10">
    <location>
        <begin position="553"/>
        <end position="628"/>
    </location>
</feature>
<organism evidence="11 12">
    <name type="scientific">Zygotorulaspora mrakii</name>
    <name type="common">Zygosaccharomyces mrakii</name>
    <dbReference type="NCBI Taxonomy" id="42260"/>
    <lineage>
        <taxon>Eukaryota</taxon>
        <taxon>Fungi</taxon>
        <taxon>Dikarya</taxon>
        <taxon>Ascomycota</taxon>
        <taxon>Saccharomycotina</taxon>
        <taxon>Saccharomycetes</taxon>
        <taxon>Saccharomycetales</taxon>
        <taxon>Saccharomycetaceae</taxon>
        <taxon>Zygotorulaspora</taxon>
    </lineage>
</organism>
<dbReference type="EMBL" id="CP058605">
    <property type="protein sequence ID" value="QLG71237.1"/>
    <property type="molecule type" value="Genomic_DNA"/>
</dbReference>
<evidence type="ECO:0000259" key="9">
    <source>
        <dbReference type="SMART" id="SM01031"/>
    </source>
</evidence>
<feature type="compositionally biased region" description="Polar residues" evidence="7">
    <location>
        <begin position="706"/>
        <end position="720"/>
    </location>
</feature>
<dbReference type="GO" id="GO:0005737">
    <property type="term" value="C:cytoplasm"/>
    <property type="evidence" value="ECO:0007669"/>
    <property type="project" value="TreeGrafter"/>
</dbReference>
<dbReference type="OrthoDB" id="300780at2759"/>
<dbReference type="SMART" id="SM01032">
    <property type="entry name" value="BHD_3"/>
    <property type="match status" value="1"/>
</dbReference>
<dbReference type="Proteomes" id="UP000509704">
    <property type="component" value="Chromosome 2"/>
</dbReference>
<dbReference type="SMART" id="SM01031">
    <property type="entry name" value="BHD_2"/>
    <property type="match status" value="1"/>
</dbReference>
<keyword evidence="3" id="KW-0227">DNA damage</keyword>
<dbReference type="AlphaFoldDB" id="A0A7H9AYK0"/>
<dbReference type="InterPro" id="IPR038765">
    <property type="entry name" value="Papain-like_cys_pep_sf"/>
</dbReference>
<feature type="domain" description="Rad4 beta-hairpin" evidence="8">
    <location>
        <begin position="431"/>
        <end position="488"/>
    </location>
</feature>
<dbReference type="InterPro" id="IPR042488">
    <property type="entry name" value="Rad4_BHD3_sf"/>
</dbReference>
<evidence type="ECO:0000256" key="6">
    <source>
        <dbReference type="ARBA" id="ARBA00023242"/>
    </source>
</evidence>
<evidence type="ECO:0000256" key="3">
    <source>
        <dbReference type="ARBA" id="ARBA00022763"/>
    </source>
</evidence>
<reference evidence="11 12" key="1">
    <citation type="submission" date="2020-07" db="EMBL/GenBank/DDBJ databases">
        <title>The yeast mating-type switching endonuclease HO is a domesticated member of an unorthodox homing genetic element family.</title>
        <authorList>
            <person name="Coughlan A.Y."/>
            <person name="Lombardi L."/>
            <person name="Braun-Galleani S."/>
            <person name="Martos A.R."/>
            <person name="Galeote V."/>
            <person name="Bigey F."/>
            <person name="Dequin S."/>
            <person name="Byrne K.P."/>
            <person name="Wolfe K.H."/>
        </authorList>
    </citation>
    <scope>NUCLEOTIDE SEQUENCE [LARGE SCALE GENOMIC DNA]</scope>
    <source>
        <strain evidence="11 12">NRRL Y-6702</strain>
    </source>
</reference>
<proteinExistence type="inferred from homology"/>
<dbReference type="GO" id="GO:0006289">
    <property type="term" value="P:nucleotide-excision repair"/>
    <property type="evidence" value="ECO:0007669"/>
    <property type="project" value="InterPro"/>
</dbReference>
<evidence type="ECO:0008006" key="13">
    <source>
        <dbReference type="Google" id="ProtNLM"/>
    </source>
</evidence>
<dbReference type="Gene3D" id="3.90.260.10">
    <property type="entry name" value="Transglutaminase-like"/>
    <property type="match status" value="1"/>
</dbReference>
<dbReference type="NCBIfam" id="TIGR00605">
    <property type="entry name" value="rad4"/>
    <property type="match status" value="1"/>
</dbReference>
<dbReference type="Gene3D" id="3.30.60.290">
    <property type="entry name" value="Rad4, beta-hairpin domain BHD2"/>
    <property type="match status" value="1"/>
</dbReference>
<dbReference type="SMART" id="SM01030">
    <property type="entry name" value="BHD_1"/>
    <property type="match status" value="1"/>
</dbReference>
<accession>A0A7H9AYK0</accession>
<dbReference type="GO" id="GO:0006298">
    <property type="term" value="P:mismatch repair"/>
    <property type="evidence" value="ECO:0007669"/>
    <property type="project" value="TreeGrafter"/>
</dbReference>
<dbReference type="InterPro" id="IPR018327">
    <property type="entry name" value="BHD_2"/>
</dbReference>
<dbReference type="InterPro" id="IPR018328">
    <property type="entry name" value="Rad4_beta-hairpin_dom3"/>
</dbReference>
<sequence>MDDKISPEYFHLIRKVLREKEPHTERPLKKKRRTRGANASEKDDTVANCEIISADSPIKHDVISLSSSGSDFEEATPESTFEEDSSNDDDDSDEFEDVTEPSEVQEKVSGDISIIMDVSGTTRKQVTERKPRNVCSNEERKYRKYMHMAVLLCLMIHGALRNSWIGNAKLLRRLSKLVPDKVFRLLHPEKDEELPLRSTRKLLDGLKMCMEIWQKHWKIMRRYEGYECYMKHWDEIKGKIDMKRSLTEQQFVRQVLKGQGNRDIASQGFIALLRSCSLNARLVMSCQPPDFTDLKEHLSVSKKKRISESTFKYPIFWCEVWDKFSKKWITIDPINLKTIEQIRFNSKLEPHGVAGSDRNCMRYVIAYDRKDGCKDITRRYQHWFNSKCRRRRITKEPEGAFWYEKILKKLHRRKKTKIDDYEDEYMRDRDENESMPDNIQDLKNHPKFVLEKDLKANQCIKAGCKECGYLNVNHKKKILKVYNRRDVLDLKSARQWYNDGRILKIGSKYRKIIQKQNWRKPGSSEETREERLYSIEDTEVYIAPLASAPDGKIVKNTFGNIEVLTPTMIPMNCCLVESPVAIKAANFLQIEYARAVTGFKFEKGNSAKPIIGGVVVAQWFKEAILAAIDGIEYCAEREEFEKHDLESLNRWYVLLMKLRIKNNLNESYGKVNETTLVDAMQEKTSEDDDDTPDDHVTDKGGFFPHPTNNVDAGGQASNLQPKEEPLSTDNKSAEQISDREHYDDDYNEFMEELDL</sequence>
<evidence type="ECO:0000313" key="11">
    <source>
        <dbReference type="EMBL" id="QLG71237.1"/>
    </source>
</evidence>
<feature type="domain" description="Rad4 beta-hairpin" evidence="9">
    <location>
        <begin position="490"/>
        <end position="544"/>
    </location>
</feature>
<gene>
    <name evidence="11" type="ORF">HG535_0B02760</name>
</gene>
<dbReference type="GO" id="GO:0003697">
    <property type="term" value="F:single-stranded DNA binding"/>
    <property type="evidence" value="ECO:0007669"/>
    <property type="project" value="TreeGrafter"/>
</dbReference>
<dbReference type="SUPFAM" id="SSF54001">
    <property type="entry name" value="Cysteine proteinases"/>
    <property type="match status" value="1"/>
</dbReference>
<evidence type="ECO:0000259" key="10">
    <source>
        <dbReference type="SMART" id="SM01032"/>
    </source>
</evidence>
<evidence type="ECO:0000256" key="7">
    <source>
        <dbReference type="SAM" id="MobiDB-lite"/>
    </source>
</evidence>
<dbReference type="GO" id="GO:0003684">
    <property type="term" value="F:damaged DNA binding"/>
    <property type="evidence" value="ECO:0007669"/>
    <property type="project" value="InterPro"/>
</dbReference>
<evidence type="ECO:0000313" key="12">
    <source>
        <dbReference type="Proteomes" id="UP000509704"/>
    </source>
</evidence>
<feature type="region of interest" description="Disordered" evidence="7">
    <location>
        <begin position="60"/>
        <end position="106"/>
    </location>
</feature>
<evidence type="ECO:0000256" key="5">
    <source>
        <dbReference type="ARBA" id="ARBA00023204"/>
    </source>
</evidence>
<dbReference type="InterPro" id="IPR018325">
    <property type="entry name" value="Rad4/PNGase_transGLS-fold"/>
</dbReference>
<dbReference type="RefSeq" id="XP_037142965.1">
    <property type="nucleotide sequence ID" value="XM_037287070.1"/>
</dbReference>
<evidence type="ECO:0000256" key="4">
    <source>
        <dbReference type="ARBA" id="ARBA00023125"/>
    </source>
</evidence>
<dbReference type="GO" id="GO:0071942">
    <property type="term" value="C:XPC complex"/>
    <property type="evidence" value="ECO:0007669"/>
    <property type="project" value="TreeGrafter"/>
</dbReference>
<dbReference type="PANTHER" id="PTHR12135:SF0">
    <property type="entry name" value="DNA REPAIR PROTEIN COMPLEMENTING XP-C CELLS"/>
    <property type="match status" value="1"/>
</dbReference>
<feature type="compositionally biased region" description="Acidic residues" evidence="7">
    <location>
        <begin position="71"/>
        <end position="100"/>
    </location>
</feature>
<dbReference type="PANTHER" id="PTHR12135">
    <property type="entry name" value="DNA REPAIR PROTEIN XP-C / RAD4"/>
    <property type="match status" value="1"/>
</dbReference>
<keyword evidence="5" id="KW-0234">DNA repair</keyword>
<evidence type="ECO:0000259" key="8">
    <source>
        <dbReference type="SMART" id="SM01030"/>
    </source>
</evidence>
<dbReference type="GeneID" id="59234898"/>
<dbReference type="Pfam" id="PF03835">
    <property type="entry name" value="Rad4"/>
    <property type="match status" value="1"/>
</dbReference>
<protein>
    <recommendedName>
        <fullName evidence="13">Rad4 beta-hairpin domain-containing protein</fullName>
    </recommendedName>
</protein>
<dbReference type="Pfam" id="PF10403">
    <property type="entry name" value="BHD_1"/>
    <property type="match status" value="1"/>
</dbReference>
<dbReference type="Gene3D" id="3.30.70.2460">
    <property type="entry name" value="Rad4, beta-hairpin domain BHD3"/>
    <property type="match status" value="1"/>
</dbReference>
<feature type="region of interest" description="Disordered" evidence="7">
    <location>
        <begin position="683"/>
        <end position="746"/>
    </location>
</feature>
<dbReference type="GO" id="GO:0000111">
    <property type="term" value="C:nucleotide-excision repair factor 2 complex"/>
    <property type="evidence" value="ECO:0007669"/>
    <property type="project" value="TreeGrafter"/>
</dbReference>
<feature type="region of interest" description="Disordered" evidence="7">
    <location>
        <begin position="20"/>
        <end position="48"/>
    </location>
</feature>
<dbReference type="InterPro" id="IPR018026">
    <property type="entry name" value="DNA_repair_Rad4-like"/>
</dbReference>
<name>A0A7H9AYK0_ZYGMR</name>
<comment type="subcellular location">
    <subcellularLocation>
        <location evidence="1">Nucleus</location>
    </subcellularLocation>
</comment>